<keyword evidence="2" id="KW-0812">Transmembrane</keyword>
<dbReference type="RefSeq" id="XP_040741396.1">
    <property type="nucleotide sequence ID" value="XM_040891696.1"/>
</dbReference>
<feature type="region of interest" description="Disordered" evidence="1">
    <location>
        <begin position="294"/>
        <end position="318"/>
    </location>
</feature>
<feature type="compositionally biased region" description="Low complexity" evidence="1">
    <location>
        <begin position="33"/>
        <end position="49"/>
    </location>
</feature>
<dbReference type="STRING" id="61395.A0A1Y1W1T5"/>
<organism evidence="3 4">
    <name type="scientific">Linderina pennispora</name>
    <dbReference type="NCBI Taxonomy" id="61395"/>
    <lineage>
        <taxon>Eukaryota</taxon>
        <taxon>Fungi</taxon>
        <taxon>Fungi incertae sedis</taxon>
        <taxon>Zoopagomycota</taxon>
        <taxon>Kickxellomycotina</taxon>
        <taxon>Kickxellomycetes</taxon>
        <taxon>Kickxellales</taxon>
        <taxon>Kickxellaceae</taxon>
        <taxon>Linderina</taxon>
    </lineage>
</organism>
<dbReference type="GeneID" id="63808344"/>
<evidence type="ECO:0000313" key="4">
    <source>
        <dbReference type="Proteomes" id="UP000193922"/>
    </source>
</evidence>
<dbReference type="OrthoDB" id="16982at2759"/>
<name>A0A1Y1W1T5_9FUNG</name>
<reference evidence="3 4" key="1">
    <citation type="submission" date="2016-07" db="EMBL/GenBank/DDBJ databases">
        <title>Pervasive Adenine N6-methylation of Active Genes in Fungi.</title>
        <authorList>
            <consortium name="DOE Joint Genome Institute"/>
            <person name="Mondo S.J."/>
            <person name="Dannebaum R.O."/>
            <person name="Kuo R.C."/>
            <person name="Labutti K."/>
            <person name="Haridas S."/>
            <person name="Kuo A."/>
            <person name="Salamov A."/>
            <person name="Ahrendt S.R."/>
            <person name="Lipzen A."/>
            <person name="Sullivan W."/>
            <person name="Andreopoulos W.B."/>
            <person name="Clum A."/>
            <person name="Lindquist E."/>
            <person name="Daum C."/>
            <person name="Ramamoorthy G.K."/>
            <person name="Gryganskyi A."/>
            <person name="Culley D."/>
            <person name="Magnuson J.K."/>
            <person name="James T.Y."/>
            <person name="O'Malley M.A."/>
            <person name="Stajich J.E."/>
            <person name="Spatafora J.W."/>
            <person name="Visel A."/>
            <person name="Grigoriev I.V."/>
        </authorList>
    </citation>
    <scope>NUCLEOTIDE SEQUENCE [LARGE SCALE GENOMIC DNA]</scope>
    <source>
        <strain evidence="3 4">ATCC 12442</strain>
    </source>
</reference>
<dbReference type="EMBL" id="MCFD01000012">
    <property type="protein sequence ID" value="ORX67509.1"/>
    <property type="molecule type" value="Genomic_DNA"/>
</dbReference>
<feature type="transmembrane region" description="Helical" evidence="2">
    <location>
        <begin position="344"/>
        <end position="364"/>
    </location>
</feature>
<keyword evidence="2" id="KW-1133">Transmembrane helix</keyword>
<accession>A0A1Y1W1T5</accession>
<keyword evidence="2" id="KW-0472">Membrane</keyword>
<gene>
    <name evidence="3" type="ORF">DL89DRAFT_45898</name>
</gene>
<proteinExistence type="predicted"/>
<evidence type="ECO:0000256" key="2">
    <source>
        <dbReference type="SAM" id="Phobius"/>
    </source>
</evidence>
<feature type="compositionally biased region" description="Basic residues" evidence="1">
    <location>
        <begin position="13"/>
        <end position="32"/>
    </location>
</feature>
<feature type="compositionally biased region" description="Gly residues" evidence="1">
    <location>
        <begin position="305"/>
        <end position="317"/>
    </location>
</feature>
<evidence type="ECO:0000256" key="1">
    <source>
        <dbReference type="SAM" id="MobiDB-lite"/>
    </source>
</evidence>
<dbReference type="AlphaFoldDB" id="A0A1Y1W1T5"/>
<comment type="caution">
    <text evidence="3">The sequence shown here is derived from an EMBL/GenBank/DDBJ whole genome shotgun (WGS) entry which is preliminary data.</text>
</comment>
<sequence length="401" mass="41764">MRQQAWSVDTHRRASPAHRPRGLGTRVARRMHGGPTATIGGTPGATTPGNLSTRAAASPGRLMIDESSDSAEMEGLQGSDEDLEEDDTVRARQEAMNARHPFGLPIWKPALYKKSRSVTRAAFLALPRAAAAVGDSVFEARQYHVDAVGGLVADGCVSGGLGGPCMWCRGAGGTMRGLRRGSGGICFGRLEDTWSALRIMYMRVTGALWSDAEHEEAPLLGQASEGVSAEVRHKQFRRHSVLGRAGVLRAAGAGGESASDCCVGAVVVRGVLHPDGQADPHAVAVSLARPSGPALPVGRPADGAGSAGRRGSAGGAAGAERSCSVQTEAVGWYYYKYTVDGVNILFYNMLSVAAFVLFAAFVLAPMTHHQHPTGAARCAVPHVSGVDGAAGVFYRAGGELD</sequence>
<keyword evidence="4" id="KW-1185">Reference proteome</keyword>
<protein>
    <submittedName>
        <fullName evidence="3">Uncharacterized protein</fullName>
    </submittedName>
</protein>
<dbReference type="Proteomes" id="UP000193922">
    <property type="component" value="Unassembled WGS sequence"/>
</dbReference>
<evidence type="ECO:0000313" key="3">
    <source>
        <dbReference type="EMBL" id="ORX67509.1"/>
    </source>
</evidence>
<feature type="region of interest" description="Disordered" evidence="1">
    <location>
        <begin position="1"/>
        <end position="84"/>
    </location>
</feature>